<dbReference type="AlphaFoldDB" id="A0A2N5DWS7"/>
<evidence type="ECO:0000259" key="3">
    <source>
        <dbReference type="PROSITE" id="PS51186"/>
    </source>
</evidence>
<dbReference type="Pfam" id="PF00583">
    <property type="entry name" value="Acetyltransf_1"/>
    <property type="match status" value="1"/>
</dbReference>
<name>A0A2N5DWS7_9GAMM</name>
<evidence type="ECO:0000256" key="1">
    <source>
        <dbReference type="ARBA" id="ARBA00022679"/>
    </source>
</evidence>
<dbReference type="PANTHER" id="PTHR10545:SF42">
    <property type="entry name" value="ACETYLTRANSFERASE"/>
    <property type="match status" value="1"/>
</dbReference>
<evidence type="ECO:0000256" key="2">
    <source>
        <dbReference type="ARBA" id="ARBA00023315"/>
    </source>
</evidence>
<dbReference type="InterPro" id="IPR016181">
    <property type="entry name" value="Acyl_CoA_acyltransferase"/>
</dbReference>
<comment type="caution">
    <text evidence="4">The sequence shown here is derived from an EMBL/GenBank/DDBJ whole genome shotgun (WGS) entry which is preliminary data.</text>
</comment>
<keyword evidence="1 4" id="KW-0808">Transferase</keyword>
<gene>
    <name evidence="4" type="ORF">CYR32_16455</name>
</gene>
<dbReference type="SUPFAM" id="SSF55729">
    <property type="entry name" value="Acyl-CoA N-acyltransferases (Nat)"/>
    <property type="match status" value="1"/>
</dbReference>
<dbReference type="OrthoDB" id="9805924at2"/>
<dbReference type="PROSITE" id="PS51186">
    <property type="entry name" value="GNAT"/>
    <property type="match status" value="1"/>
</dbReference>
<feature type="domain" description="N-acetyltransferase" evidence="3">
    <location>
        <begin position="10"/>
        <end position="153"/>
    </location>
</feature>
<dbReference type="Proteomes" id="UP000234503">
    <property type="component" value="Unassembled WGS sequence"/>
</dbReference>
<keyword evidence="5" id="KW-1185">Reference proteome</keyword>
<proteinExistence type="predicted"/>
<dbReference type="EMBL" id="PJZH01000022">
    <property type="protein sequence ID" value="PLR31697.1"/>
    <property type="molecule type" value="Genomic_DNA"/>
</dbReference>
<dbReference type="Gene3D" id="3.40.630.30">
    <property type="match status" value="1"/>
</dbReference>
<keyword evidence="2" id="KW-0012">Acyltransferase</keyword>
<dbReference type="InterPro" id="IPR000182">
    <property type="entry name" value="GNAT_dom"/>
</dbReference>
<dbReference type="CDD" id="cd04301">
    <property type="entry name" value="NAT_SF"/>
    <property type="match status" value="1"/>
</dbReference>
<dbReference type="RefSeq" id="WP_101826237.1">
    <property type="nucleotide sequence ID" value="NZ_PJZH01000022.1"/>
</dbReference>
<dbReference type="InterPro" id="IPR051016">
    <property type="entry name" value="Diverse_Substrate_AcTransf"/>
</dbReference>
<dbReference type="PANTHER" id="PTHR10545">
    <property type="entry name" value="DIAMINE N-ACETYLTRANSFERASE"/>
    <property type="match status" value="1"/>
</dbReference>
<evidence type="ECO:0000313" key="5">
    <source>
        <dbReference type="Proteomes" id="UP000234503"/>
    </source>
</evidence>
<accession>A0A2N5DWS7</accession>
<reference evidence="4 5" key="1">
    <citation type="submission" date="2017-12" db="EMBL/GenBank/DDBJ databases">
        <title>Characterization of six clinical isolates of Enterochimera gen. nov., a novel genus of the Yersiniaciae family and the three species Enterochimera arupensis sp. nov., Enterochimera coloradensis sp. nov, and Enterochimera californica sp. nov.</title>
        <authorList>
            <person name="Rossi A."/>
            <person name="Fisher M."/>
        </authorList>
    </citation>
    <scope>NUCLEOTIDE SEQUENCE [LARGE SCALE GENOMIC DNA]</scope>
    <source>
        <strain evidence="5">2016-Iso4</strain>
    </source>
</reference>
<protein>
    <submittedName>
        <fullName evidence="4">GNAT family N-acetyltransferase</fullName>
    </submittedName>
</protein>
<organism evidence="4 5">
    <name type="scientific">Chimaeribacter coloradensis</name>
    <dbReference type="NCBI Taxonomy" id="2060068"/>
    <lineage>
        <taxon>Bacteria</taxon>
        <taxon>Pseudomonadati</taxon>
        <taxon>Pseudomonadota</taxon>
        <taxon>Gammaproteobacteria</taxon>
        <taxon>Enterobacterales</taxon>
        <taxon>Yersiniaceae</taxon>
        <taxon>Chimaeribacter</taxon>
    </lineage>
</organism>
<evidence type="ECO:0000313" key="4">
    <source>
        <dbReference type="EMBL" id="PLR31697.1"/>
    </source>
</evidence>
<dbReference type="GO" id="GO:0008080">
    <property type="term" value="F:N-acetyltransferase activity"/>
    <property type="evidence" value="ECO:0007669"/>
    <property type="project" value="TreeGrafter"/>
</dbReference>
<sequence>MSTTDPAPTLVVRPLTGSDYPGWLPLWDGYLHFCQHPLSEHVTQLTFERLCIGERLAGLVAEAPDGTLLGLAHLVFHPSTWSDHGYCYLEDLYVSEAAREQGIAHRLFEAACRLADEKQCDRVYWTTHETNTRARALYDQLGERTALLTYRRW</sequence>